<keyword evidence="1" id="KW-0472">Membrane</keyword>
<evidence type="ECO:0000256" key="1">
    <source>
        <dbReference type="SAM" id="Phobius"/>
    </source>
</evidence>
<name>A0A8J4E430_9ACTN</name>
<dbReference type="PANTHER" id="PTHR28139:SF1">
    <property type="entry name" value="UPF0768 PROTEIN YBL029C-A"/>
    <property type="match status" value="1"/>
</dbReference>
<feature type="transmembrane region" description="Helical" evidence="1">
    <location>
        <begin position="30"/>
        <end position="50"/>
    </location>
</feature>
<evidence type="ECO:0000313" key="3">
    <source>
        <dbReference type="Proteomes" id="UP000612585"/>
    </source>
</evidence>
<keyword evidence="1" id="KW-0812">Transmembrane</keyword>
<proteinExistence type="predicted"/>
<reference evidence="2" key="1">
    <citation type="submission" date="2021-01" db="EMBL/GenBank/DDBJ databases">
        <title>Whole genome shotgun sequence of Virgisporangium aurantiacum NBRC 16421.</title>
        <authorList>
            <person name="Komaki H."/>
            <person name="Tamura T."/>
        </authorList>
    </citation>
    <scope>NUCLEOTIDE SEQUENCE</scope>
    <source>
        <strain evidence="2">NBRC 16421</strain>
    </source>
</reference>
<protein>
    <recommendedName>
        <fullName evidence="4">Zinc-ribbon 15 domain-containing protein</fullName>
    </recommendedName>
</protein>
<dbReference type="AlphaFoldDB" id="A0A8J4E430"/>
<sequence>MILFGYRQTVKELARLMAQCRNCGMQGWQVVFRVLTWFTLFFIPVLPLWISRKVQCGTCGTVQKLSKADADAMIAHAGAHH</sequence>
<organism evidence="2 3">
    <name type="scientific">Virgisporangium aurantiacum</name>
    <dbReference type="NCBI Taxonomy" id="175570"/>
    <lineage>
        <taxon>Bacteria</taxon>
        <taxon>Bacillati</taxon>
        <taxon>Actinomycetota</taxon>
        <taxon>Actinomycetes</taxon>
        <taxon>Micromonosporales</taxon>
        <taxon>Micromonosporaceae</taxon>
        <taxon>Virgisporangium</taxon>
    </lineage>
</organism>
<dbReference type="PANTHER" id="PTHR28139">
    <property type="entry name" value="UPF0768 PROTEIN YBL029C-A"/>
    <property type="match status" value="1"/>
</dbReference>
<gene>
    <name evidence="2" type="ORF">Vau01_081550</name>
</gene>
<evidence type="ECO:0000313" key="2">
    <source>
        <dbReference type="EMBL" id="GIJ60639.1"/>
    </source>
</evidence>
<dbReference type="EMBL" id="BOPG01000057">
    <property type="protein sequence ID" value="GIJ60639.1"/>
    <property type="molecule type" value="Genomic_DNA"/>
</dbReference>
<keyword evidence="3" id="KW-1185">Reference proteome</keyword>
<evidence type="ECO:0008006" key="4">
    <source>
        <dbReference type="Google" id="ProtNLM"/>
    </source>
</evidence>
<keyword evidence="1" id="KW-1133">Transmembrane helix</keyword>
<dbReference type="RefSeq" id="WP_204005146.1">
    <property type="nucleotide sequence ID" value="NZ_BOPG01000057.1"/>
</dbReference>
<comment type="caution">
    <text evidence="2">The sequence shown here is derived from an EMBL/GenBank/DDBJ whole genome shotgun (WGS) entry which is preliminary data.</text>
</comment>
<accession>A0A8J4E430</accession>
<dbReference type="Proteomes" id="UP000612585">
    <property type="component" value="Unassembled WGS sequence"/>
</dbReference>